<dbReference type="InterPro" id="IPR036453">
    <property type="entry name" value="GluRdtase_dimer_dom_sf"/>
</dbReference>
<comment type="domain">
    <text evidence="8">Possesses an unusual extended V-shaped dimeric structure with each monomer consisting of three distinct domains arranged along a curved 'spinal' alpha-helix. The N-terminal catalytic domain specifically recognizes the glutamate moiety of the substrate. The second domain is the NADPH-binding domain, and the third C-terminal domain is responsible for dimerization.</text>
</comment>
<evidence type="ECO:0000256" key="8">
    <source>
        <dbReference type="HAMAP-Rule" id="MF_00087"/>
    </source>
</evidence>
<keyword evidence="5 8" id="KW-0560">Oxidoreductase</keyword>
<feature type="domain" description="Tetrapyrrole biosynthesis glutamyl-tRNA reductase dimerisation" evidence="14">
    <location>
        <begin position="320"/>
        <end position="412"/>
    </location>
</feature>
<evidence type="ECO:0000313" key="17">
    <source>
        <dbReference type="EMBL" id="NYD75509.1"/>
    </source>
</evidence>
<evidence type="ECO:0000256" key="3">
    <source>
        <dbReference type="ARBA" id="ARBA00012970"/>
    </source>
</evidence>
<dbReference type="GO" id="GO:0019353">
    <property type="term" value="P:protoporphyrinogen IX biosynthetic process from glutamate"/>
    <property type="evidence" value="ECO:0007669"/>
    <property type="project" value="TreeGrafter"/>
</dbReference>
<organism evidence="17 18">
    <name type="scientific">Leifsonia soli</name>
    <dbReference type="NCBI Taxonomy" id="582665"/>
    <lineage>
        <taxon>Bacteria</taxon>
        <taxon>Bacillati</taxon>
        <taxon>Actinomycetota</taxon>
        <taxon>Actinomycetes</taxon>
        <taxon>Micrococcales</taxon>
        <taxon>Microbacteriaceae</taxon>
        <taxon>Leifsonia</taxon>
    </lineage>
</organism>
<dbReference type="PANTHER" id="PTHR43013:SF1">
    <property type="entry name" value="GLUTAMYL-TRNA REDUCTASE"/>
    <property type="match status" value="1"/>
</dbReference>
<evidence type="ECO:0000256" key="11">
    <source>
        <dbReference type="PIRSR" id="PIRSR000445-3"/>
    </source>
</evidence>
<feature type="site" description="Important for activity" evidence="8 12">
    <location>
        <position position="101"/>
    </location>
</feature>
<evidence type="ECO:0000256" key="6">
    <source>
        <dbReference type="ARBA" id="ARBA00023244"/>
    </source>
</evidence>
<comment type="function">
    <text evidence="8">Catalyzes the NADPH-dependent reduction of glutamyl-tRNA(Glu) to glutamate 1-semialdehyde (GSA).</text>
</comment>
<feature type="domain" description="Glutamyl-tRNA reductase N-terminal" evidence="16">
    <location>
        <begin position="7"/>
        <end position="158"/>
    </location>
</feature>
<dbReference type="InterPro" id="IPR006151">
    <property type="entry name" value="Shikm_DH/Glu-tRNA_Rdtase"/>
</dbReference>
<accession>A0A852T214</accession>
<dbReference type="InterPro" id="IPR036291">
    <property type="entry name" value="NAD(P)-bd_dom_sf"/>
</dbReference>
<dbReference type="EMBL" id="JACCBJ010000001">
    <property type="protein sequence ID" value="NYD75509.1"/>
    <property type="molecule type" value="Genomic_DNA"/>
</dbReference>
<dbReference type="HAMAP" id="MF_00087">
    <property type="entry name" value="Glu_tRNA_reductase"/>
    <property type="match status" value="1"/>
</dbReference>
<proteinExistence type="inferred from homology"/>
<comment type="similarity">
    <text evidence="2 8 13">Belongs to the glutamyl-tRNA reductase family.</text>
</comment>
<dbReference type="SUPFAM" id="SSF69075">
    <property type="entry name" value="Glutamyl tRNA-reductase dimerization domain"/>
    <property type="match status" value="1"/>
</dbReference>
<dbReference type="SUPFAM" id="SSF51735">
    <property type="entry name" value="NAD(P)-binding Rossmann-fold domains"/>
    <property type="match status" value="1"/>
</dbReference>
<feature type="active site" description="Nucleophile" evidence="8 9">
    <location>
        <position position="47"/>
    </location>
</feature>
<evidence type="ECO:0000256" key="7">
    <source>
        <dbReference type="ARBA" id="ARBA00047464"/>
    </source>
</evidence>
<dbReference type="Proteomes" id="UP000589620">
    <property type="component" value="Unassembled WGS sequence"/>
</dbReference>
<dbReference type="EC" id="1.2.1.70" evidence="3 8"/>
<feature type="binding site" evidence="8 10">
    <location>
        <position position="122"/>
    </location>
    <ligand>
        <name>substrate</name>
    </ligand>
</feature>
<evidence type="ECO:0000256" key="1">
    <source>
        <dbReference type="ARBA" id="ARBA00005059"/>
    </source>
</evidence>
<dbReference type="GO" id="GO:0008883">
    <property type="term" value="F:glutamyl-tRNA reductase activity"/>
    <property type="evidence" value="ECO:0007669"/>
    <property type="project" value="UniProtKB-UniRule"/>
</dbReference>
<evidence type="ECO:0000313" key="18">
    <source>
        <dbReference type="Proteomes" id="UP000589620"/>
    </source>
</evidence>
<comment type="subunit">
    <text evidence="8">Homodimer.</text>
</comment>
<comment type="caution">
    <text evidence="17">The sequence shown here is derived from an EMBL/GenBank/DDBJ whole genome shotgun (WGS) entry which is preliminary data.</text>
</comment>
<sequence>MLLCFSSSHRTADFDLLERLERHAPAITAALSEHSDIVSGSVVLATCNRFEAYLDIDEPLPAARAVSTEAVLDAVSTAAGIDPDLLRGASAVYSDHAVAEHLFAVTSGLESVVVGEGEIAGQVRRALDAARRDGSVTSELERLFQVASRTSRGVKNRTGIMTAGRSLVRLALDLAESRVTDWAMTRVLLVGTGKYAGASLAALRDRGVTDVRVYSPSGRAAKFALSHDIAPVEADGLLDALAESDLVVTCSAVTDYVLTRPLLAEAVARPDATERRLVVDLGLPRNVDPAVGELAGVELLDLETISIHAPLTELQAADDARTIVDAAAAEYRARTAEQEVTPALVALRTHVFDILDAEIERARRRGDGSEQTEAALRHLAGVLLHTPSVRARELAREGDAESFIAGAAAVFGIDVDVDAERARPRLTAVDDESAAS</sequence>
<dbReference type="InterPro" id="IPR015895">
    <property type="entry name" value="4pyrrol_synth_GluRdtase_N"/>
</dbReference>
<dbReference type="SUPFAM" id="SSF69742">
    <property type="entry name" value="Glutamyl tRNA-reductase catalytic, N-terminal domain"/>
    <property type="match status" value="1"/>
</dbReference>
<dbReference type="AlphaFoldDB" id="A0A852T214"/>
<feature type="binding site" evidence="8 10">
    <location>
        <position position="111"/>
    </location>
    <ligand>
        <name>substrate</name>
    </ligand>
</feature>
<dbReference type="PROSITE" id="PS00747">
    <property type="entry name" value="GLUTR"/>
    <property type="match status" value="1"/>
</dbReference>
<protein>
    <recommendedName>
        <fullName evidence="3 8">Glutamyl-tRNA reductase</fullName>
        <shortName evidence="8">GluTR</shortName>
        <ecNumber evidence="3 8">1.2.1.70</ecNumber>
    </recommendedName>
</protein>
<dbReference type="NCBIfam" id="TIGR01035">
    <property type="entry name" value="hemA"/>
    <property type="match status" value="1"/>
</dbReference>
<keyword evidence="6 8" id="KW-0627">Porphyrin biosynthesis</keyword>
<evidence type="ECO:0000256" key="5">
    <source>
        <dbReference type="ARBA" id="ARBA00023002"/>
    </source>
</evidence>
<dbReference type="InterPro" id="IPR036343">
    <property type="entry name" value="GluRdtase_N_sf"/>
</dbReference>
<feature type="binding site" evidence="8 10">
    <location>
        <begin position="116"/>
        <end position="118"/>
    </location>
    <ligand>
        <name>substrate</name>
    </ligand>
</feature>
<dbReference type="PANTHER" id="PTHR43013">
    <property type="entry name" value="GLUTAMYL-TRNA REDUCTASE"/>
    <property type="match status" value="1"/>
</dbReference>
<dbReference type="Pfam" id="PF01488">
    <property type="entry name" value="Shikimate_DH"/>
    <property type="match status" value="1"/>
</dbReference>
<dbReference type="Pfam" id="PF05201">
    <property type="entry name" value="GlutR_N"/>
    <property type="match status" value="1"/>
</dbReference>
<keyword evidence="18" id="KW-1185">Reference proteome</keyword>
<dbReference type="InterPro" id="IPR000343">
    <property type="entry name" value="4pyrrol_synth_GluRdtase"/>
</dbReference>
<comment type="pathway">
    <text evidence="1 8 13">Porphyrin-containing compound metabolism; protoporphyrin-IX biosynthesis; 5-aminolevulinate from L-glutamyl-tRNA(Glu): step 1/2.</text>
</comment>
<dbReference type="InterPro" id="IPR015896">
    <property type="entry name" value="4pyrrol_synth_GluRdtase_dimer"/>
</dbReference>
<feature type="binding site" evidence="8 10">
    <location>
        <begin position="46"/>
        <end position="49"/>
    </location>
    <ligand>
        <name>substrate</name>
    </ligand>
</feature>
<evidence type="ECO:0000256" key="12">
    <source>
        <dbReference type="PIRSR" id="PIRSR000445-4"/>
    </source>
</evidence>
<feature type="domain" description="Quinate/shikimate 5-dehydrogenase/glutamyl-tRNA reductase" evidence="15">
    <location>
        <begin position="173"/>
        <end position="304"/>
    </location>
</feature>
<evidence type="ECO:0000259" key="16">
    <source>
        <dbReference type="Pfam" id="PF05201"/>
    </source>
</evidence>
<evidence type="ECO:0000256" key="2">
    <source>
        <dbReference type="ARBA" id="ARBA00005916"/>
    </source>
</evidence>
<evidence type="ECO:0000256" key="13">
    <source>
        <dbReference type="RuleBase" id="RU000584"/>
    </source>
</evidence>
<keyword evidence="4 8" id="KW-0521">NADP</keyword>
<dbReference type="NCBIfam" id="NF000750">
    <property type="entry name" value="PRK00045.3-4"/>
    <property type="match status" value="1"/>
</dbReference>
<name>A0A852T214_9MICO</name>
<evidence type="ECO:0000259" key="14">
    <source>
        <dbReference type="Pfam" id="PF00745"/>
    </source>
</evidence>
<evidence type="ECO:0000256" key="9">
    <source>
        <dbReference type="PIRSR" id="PIRSR000445-1"/>
    </source>
</evidence>
<dbReference type="PIRSF" id="PIRSF000445">
    <property type="entry name" value="4pyrrol_synth_GluRdtase"/>
    <property type="match status" value="1"/>
</dbReference>
<dbReference type="Pfam" id="PF00745">
    <property type="entry name" value="GlutR_dimer"/>
    <property type="match status" value="1"/>
</dbReference>
<reference evidence="17 18" key="1">
    <citation type="submission" date="2020-07" db="EMBL/GenBank/DDBJ databases">
        <title>Sequencing the genomes of 1000 actinobacteria strains.</title>
        <authorList>
            <person name="Klenk H.-P."/>
        </authorList>
    </citation>
    <scope>NUCLEOTIDE SEQUENCE [LARGE SCALE GENOMIC DNA]</scope>
    <source>
        <strain evidence="17 18">DSM 23871</strain>
    </source>
</reference>
<dbReference type="UniPathway" id="UPA00251">
    <property type="reaction ID" value="UER00316"/>
</dbReference>
<dbReference type="Gene3D" id="3.40.50.720">
    <property type="entry name" value="NAD(P)-binding Rossmann-like Domain"/>
    <property type="match status" value="1"/>
</dbReference>
<evidence type="ECO:0000259" key="15">
    <source>
        <dbReference type="Pfam" id="PF01488"/>
    </source>
</evidence>
<comment type="miscellaneous">
    <text evidence="8">During catalysis, the active site Cys acts as a nucleophile attacking the alpha-carbonyl group of tRNA-bound glutamate with the formation of a thioester intermediate between enzyme and glutamate, and the concomitant release of tRNA(Glu). The thioester intermediate is finally reduced by direct hydride transfer from NADPH, to form the product GSA.</text>
</comment>
<dbReference type="Gene3D" id="3.30.460.30">
    <property type="entry name" value="Glutamyl-tRNA reductase, N-terminal domain"/>
    <property type="match status" value="1"/>
</dbReference>
<dbReference type="InterPro" id="IPR018214">
    <property type="entry name" value="GluRdtase_CS"/>
</dbReference>
<evidence type="ECO:0000256" key="10">
    <source>
        <dbReference type="PIRSR" id="PIRSR000445-2"/>
    </source>
</evidence>
<gene>
    <name evidence="8" type="primary">hemA</name>
    <name evidence="17" type="ORF">BJ963_003028</name>
</gene>
<feature type="binding site" evidence="8 11">
    <location>
        <begin position="191"/>
        <end position="196"/>
    </location>
    <ligand>
        <name>NADP(+)</name>
        <dbReference type="ChEBI" id="CHEBI:58349"/>
    </ligand>
</feature>
<dbReference type="GO" id="GO:0050661">
    <property type="term" value="F:NADP binding"/>
    <property type="evidence" value="ECO:0007669"/>
    <property type="project" value="InterPro"/>
</dbReference>
<evidence type="ECO:0000256" key="4">
    <source>
        <dbReference type="ARBA" id="ARBA00022857"/>
    </source>
</evidence>
<comment type="catalytic activity">
    <reaction evidence="7 8 13">
        <text>(S)-4-amino-5-oxopentanoate + tRNA(Glu) + NADP(+) = L-glutamyl-tRNA(Glu) + NADPH + H(+)</text>
        <dbReference type="Rhea" id="RHEA:12344"/>
        <dbReference type="Rhea" id="RHEA-COMP:9663"/>
        <dbReference type="Rhea" id="RHEA-COMP:9680"/>
        <dbReference type="ChEBI" id="CHEBI:15378"/>
        <dbReference type="ChEBI" id="CHEBI:57501"/>
        <dbReference type="ChEBI" id="CHEBI:57783"/>
        <dbReference type="ChEBI" id="CHEBI:58349"/>
        <dbReference type="ChEBI" id="CHEBI:78442"/>
        <dbReference type="ChEBI" id="CHEBI:78520"/>
        <dbReference type="EC" id="1.2.1.70"/>
    </reaction>
</comment>
<dbReference type="RefSeq" id="WP_179457405.1">
    <property type="nucleotide sequence ID" value="NZ_BAAAPX010000001.1"/>
</dbReference>